<feature type="signal peptide" evidence="2">
    <location>
        <begin position="1"/>
        <end position="26"/>
    </location>
</feature>
<feature type="chain" id="PRO_5022782987" description="LTXXQ motif protein" evidence="2">
    <location>
        <begin position="27"/>
        <end position="282"/>
    </location>
</feature>
<dbReference type="AlphaFoldDB" id="A0A5B9P5I2"/>
<keyword evidence="1" id="KW-0175">Coiled coil</keyword>
<protein>
    <recommendedName>
        <fullName evidence="5">LTXXQ motif protein</fullName>
    </recommendedName>
</protein>
<evidence type="ECO:0008006" key="5">
    <source>
        <dbReference type="Google" id="ProtNLM"/>
    </source>
</evidence>
<evidence type="ECO:0000256" key="1">
    <source>
        <dbReference type="SAM" id="Coils"/>
    </source>
</evidence>
<proteinExistence type="predicted"/>
<gene>
    <name evidence="3" type="ORF">MFFC18_00790</name>
</gene>
<name>A0A5B9P5I2_9BACT</name>
<reference evidence="3 4" key="1">
    <citation type="submission" date="2019-08" db="EMBL/GenBank/DDBJ databases">
        <title>Deep-cultivation of Planctomycetes and their phenomic and genomic characterization uncovers novel biology.</title>
        <authorList>
            <person name="Wiegand S."/>
            <person name="Jogler M."/>
            <person name="Boedeker C."/>
            <person name="Pinto D."/>
            <person name="Vollmers J."/>
            <person name="Rivas-Marin E."/>
            <person name="Kohn T."/>
            <person name="Peeters S.H."/>
            <person name="Heuer A."/>
            <person name="Rast P."/>
            <person name="Oberbeckmann S."/>
            <person name="Bunk B."/>
            <person name="Jeske O."/>
            <person name="Meyerdierks A."/>
            <person name="Storesund J.E."/>
            <person name="Kallscheuer N."/>
            <person name="Luecker S."/>
            <person name="Lage O.M."/>
            <person name="Pohl T."/>
            <person name="Merkel B.J."/>
            <person name="Hornburger P."/>
            <person name="Mueller R.-W."/>
            <person name="Bruemmer F."/>
            <person name="Labrenz M."/>
            <person name="Spormann A.M."/>
            <person name="Op den Camp H."/>
            <person name="Overmann J."/>
            <person name="Amann R."/>
            <person name="Jetten M.S.M."/>
            <person name="Mascher T."/>
            <person name="Medema M.H."/>
            <person name="Devos D.P."/>
            <person name="Kaster A.-K."/>
            <person name="Ovreas L."/>
            <person name="Rohde M."/>
            <person name="Galperin M.Y."/>
            <person name="Jogler C."/>
        </authorList>
    </citation>
    <scope>NUCLEOTIDE SEQUENCE [LARGE SCALE GENOMIC DNA]</scope>
    <source>
        <strain evidence="3 4">FC18</strain>
    </source>
</reference>
<organism evidence="3 4">
    <name type="scientific">Mariniblastus fucicola</name>
    <dbReference type="NCBI Taxonomy" id="980251"/>
    <lineage>
        <taxon>Bacteria</taxon>
        <taxon>Pseudomonadati</taxon>
        <taxon>Planctomycetota</taxon>
        <taxon>Planctomycetia</taxon>
        <taxon>Pirellulales</taxon>
        <taxon>Pirellulaceae</taxon>
        <taxon>Mariniblastus</taxon>
    </lineage>
</organism>
<keyword evidence="2" id="KW-0732">Signal</keyword>
<evidence type="ECO:0000313" key="4">
    <source>
        <dbReference type="Proteomes" id="UP000322214"/>
    </source>
</evidence>
<feature type="coiled-coil region" evidence="1">
    <location>
        <begin position="106"/>
        <end position="133"/>
    </location>
</feature>
<evidence type="ECO:0000313" key="3">
    <source>
        <dbReference type="EMBL" id="QEG20232.1"/>
    </source>
</evidence>
<keyword evidence="4" id="KW-1185">Reference proteome</keyword>
<dbReference type="EMBL" id="CP042912">
    <property type="protein sequence ID" value="QEG20232.1"/>
    <property type="molecule type" value="Genomic_DNA"/>
</dbReference>
<dbReference type="KEGG" id="mff:MFFC18_00790"/>
<feature type="coiled-coil region" evidence="1">
    <location>
        <begin position="201"/>
        <end position="239"/>
    </location>
</feature>
<dbReference type="Proteomes" id="UP000322214">
    <property type="component" value="Chromosome"/>
</dbReference>
<evidence type="ECO:0000256" key="2">
    <source>
        <dbReference type="SAM" id="SignalP"/>
    </source>
</evidence>
<sequence precursor="true">MIRKAIHSLVISGLCLGGVLSSPALAQDDEPAVGEEVMEIQMSVDNSGGAPVVISSSRMSFAGDLEGGESSFQIFTGDSIAGDWLPNAGAINPLSLLDNTDVREELELVGDQLDQFQSAQNELQEQIREKAQSMAGGKLDPSQMKDIAMEIAELQKGRQAKLESMLLPHQLDRLKQVALQIQMQKSGAARTLLSDQVMEELGIDEAQKKRIEDRQKELKKELAERMEKLKEEIKGKLLSELTSTQQAKLKELSGDKFDYKPNNINDQIRERINQRMKKRVGG</sequence>
<dbReference type="RefSeq" id="WP_075085704.1">
    <property type="nucleotide sequence ID" value="NZ_CP042912.1"/>
</dbReference>
<accession>A0A5B9P5I2</accession>
<dbReference type="STRING" id="980251.GCA_001642875_03682"/>